<gene>
    <name evidence="2" type="ORF">IWH25_09885</name>
</gene>
<feature type="compositionally biased region" description="Pro residues" evidence="1">
    <location>
        <begin position="130"/>
        <end position="139"/>
    </location>
</feature>
<keyword evidence="3" id="KW-1185">Reference proteome</keyword>
<accession>A0A974SM47</accession>
<dbReference type="Proteomes" id="UP000663444">
    <property type="component" value="Chromosome"/>
</dbReference>
<protein>
    <submittedName>
        <fullName evidence="2">Uncharacterized protein</fullName>
    </submittedName>
</protein>
<evidence type="ECO:0000256" key="1">
    <source>
        <dbReference type="SAM" id="MobiDB-lite"/>
    </source>
</evidence>
<evidence type="ECO:0000313" key="2">
    <source>
        <dbReference type="EMBL" id="QRJ62122.1"/>
    </source>
</evidence>
<dbReference type="KEGG" id="ares:IWH25_09885"/>
<feature type="compositionally biased region" description="Basic and acidic residues" evidence="1">
    <location>
        <begin position="67"/>
        <end position="80"/>
    </location>
</feature>
<dbReference type="RefSeq" id="WP_203385649.1">
    <property type="nucleotide sequence ID" value="NZ_CP064781.1"/>
</dbReference>
<evidence type="ECO:0000313" key="3">
    <source>
        <dbReference type="Proteomes" id="UP000663444"/>
    </source>
</evidence>
<dbReference type="EMBL" id="CP064781">
    <property type="protein sequence ID" value="QRJ62122.1"/>
    <property type="molecule type" value="Genomic_DNA"/>
</dbReference>
<reference evidence="2" key="1">
    <citation type="submission" date="2020-11" db="EMBL/GenBank/DDBJ databases">
        <title>Azospira restricta DSM 18626 genome sequence.</title>
        <authorList>
            <person name="Moe W.M."/>
        </authorList>
    </citation>
    <scope>NUCLEOTIDE SEQUENCE</scope>
    <source>
        <strain evidence="2">DSM 18626</strain>
    </source>
</reference>
<name>A0A974SM47_9RHOO</name>
<organism evidence="2 3">
    <name type="scientific">Azospira restricta</name>
    <dbReference type="NCBI Taxonomy" id="404405"/>
    <lineage>
        <taxon>Bacteria</taxon>
        <taxon>Pseudomonadati</taxon>
        <taxon>Pseudomonadota</taxon>
        <taxon>Betaproteobacteria</taxon>
        <taxon>Rhodocyclales</taxon>
        <taxon>Rhodocyclaceae</taxon>
        <taxon>Azospira</taxon>
    </lineage>
</organism>
<dbReference type="AlphaFoldDB" id="A0A974SM47"/>
<proteinExistence type="predicted"/>
<feature type="compositionally biased region" description="Basic and acidic residues" evidence="1">
    <location>
        <begin position="140"/>
        <end position="150"/>
    </location>
</feature>
<feature type="region of interest" description="Disordered" evidence="1">
    <location>
        <begin position="67"/>
        <end position="150"/>
    </location>
</feature>
<sequence>MRHCKKSFPKRMPLACIAYNPHCNVHPPFCAPSMKRLLAILLMLMLPLQAPLAAVLTAAGGELHQHAHAHADADGGHEHAAAPGEAGPAGISGDHTHGHDCGAGHCSALPTASSEPAMLPTEESLSSLPVTPPATPPVSRPERPKWGGSA</sequence>